<evidence type="ECO:0000313" key="1">
    <source>
        <dbReference type="EMBL" id="EAY06732.1"/>
    </source>
</evidence>
<dbReference type="EMBL" id="DS113416">
    <property type="protein sequence ID" value="EAY06732.1"/>
    <property type="molecule type" value="Genomic_DNA"/>
</dbReference>
<dbReference type="Proteomes" id="UP000001542">
    <property type="component" value="Unassembled WGS sequence"/>
</dbReference>
<name>A2EKT5_TRIV3</name>
<dbReference type="VEuPathDB" id="TrichDB:TVAGG3_0865260"/>
<organism evidence="1 2">
    <name type="scientific">Trichomonas vaginalis (strain ATCC PRA-98 / G3)</name>
    <dbReference type="NCBI Taxonomy" id="412133"/>
    <lineage>
        <taxon>Eukaryota</taxon>
        <taxon>Metamonada</taxon>
        <taxon>Parabasalia</taxon>
        <taxon>Trichomonadida</taxon>
        <taxon>Trichomonadidae</taxon>
        <taxon>Trichomonas</taxon>
    </lineage>
</organism>
<dbReference type="InParanoid" id="A2EKT5"/>
<dbReference type="KEGG" id="tva:4764613"/>
<gene>
    <name evidence="1" type="ORF">TVAG_310190</name>
</gene>
<dbReference type="AlphaFoldDB" id="A2EKT5"/>
<sequence length="200" mass="23319">MYSDDKQFQLLELEFARLETKLSRQPVYTEKKHRKSHRKPRWNLDDLKSETKYLDYLARKALSPVKFYPTQPKFDENENLSQIYPKITQPHRIDPKISFVTVNNKSNVQQMKNNQLSEIRPSIAVNLMTDANVSLGFKPKKKKHDHHHREPVIRIKKSPEKQYPRNTAKSLVLGTPPEAGLDAALDTFIDNIEAVGKWAE</sequence>
<keyword evidence="2" id="KW-1185">Reference proteome</keyword>
<evidence type="ECO:0000313" key="2">
    <source>
        <dbReference type="Proteomes" id="UP000001542"/>
    </source>
</evidence>
<reference evidence="1" key="2">
    <citation type="journal article" date="2007" name="Science">
        <title>Draft genome sequence of the sexually transmitted pathogen Trichomonas vaginalis.</title>
        <authorList>
            <person name="Carlton J.M."/>
            <person name="Hirt R.P."/>
            <person name="Silva J.C."/>
            <person name="Delcher A.L."/>
            <person name="Schatz M."/>
            <person name="Zhao Q."/>
            <person name="Wortman J.R."/>
            <person name="Bidwell S.L."/>
            <person name="Alsmark U.C.M."/>
            <person name="Besteiro S."/>
            <person name="Sicheritz-Ponten T."/>
            <person name="Noel C.J."/>
            <person name="Dacks J.B."/>
            <person name="Foster P.G."/>
            <person name="Simillion C."/>
            <person name="Van de Peer Y."/>
            <person name="Miranda-Saavedra D."/>
            <person name="Barton G.J."/>
            <person name="Westrop G.D."/>
            <person name="Mueller S."/>
            <person name="Dessi D."/>
            <person name="Fiori P.L."/>
            <person name="Ren Q."/>
            <person name="Paulsen I."/>
            <person name="Zhang H."/>
            <person name="Bastida-Corcuera F.D."/>
            <person name="Simoes-Barbosa A."/>
            <person name="Brown M.T."/>
            <person name="Hayes R.D."/>
            <person name="Mukherjee M."/>
            <person name="Okumura C.Y."/>
            <person name="Schneider R."/>
            <person name="Smith A.J."/>
            <person name="Vanacova S."/>
            <person name="Villalvazo M."/>
            <person name="Haas B.J."/>
            <person name="Pertea M."/>
            <person name="Feldblyum T.V."/>
            <person name="Utterback T.R."/>
            <person name="Shu C.L."/>
            <person name="Osoegawa K."/>
            <person name="de Jong P.J."/>
            <person name="Hrdy I."/>
            <person name="Horvathova L."/>
            <person name="Zubacova Z."/>
            <person name="Dolezal P."/>
            <person name="Malik S.B."/>
            <person name="Logsdon J.M. Jr."/>
            <person name="Henze K."/>
            <person name="Gupta A."/>
            <person name="Wang C.C."/>
            <person name="Dunne R.L."/>
            <person name="Upcroft J.A."/>
            <person name="Upcroft P."/>
            <person name="White O."/>
            <person name="Salzberg S.L."/>
            <person name="Tang P."/>
            <person name="Chiu C.-H."/>
            <person name="Lee Y.-S."/>
            <person name="Embley T.M."/>
            <person name="Coombs G.H."/>
            <person name="Mottram J.C."/>
            <person name="Tachezy J."/>
            <person name="Fraser-Liggett C.M."/>
            <person name="Johnson P.J."/>
        </authorList>
    </citation>
    <scope>NUCLEOTIDE SEQUENCE [LARGE SCALE GENOMIC DNA]</scope>
    <source>
        <strain evidence="1">G3</strain>
    </source>
</reference>
<proteinExistence type="predicted"/>
<accession>A2EKT5</accession>
<dbReference type="VEuPathDB" id="TrichDB:TVAG_310190"/>
<reference evidence="1" key="1">
    <citation type="submission" date="2006-10" db="EMBL/GenBank/DDBJ databases">
        <authorList>
            <person name="Amadeo P."/>
            <person name="Zhao Q."/>
            <person name="Wortman J."/>
            <person name="Fraser-Liggett C."/>
            <person name="Carlton J."/>
        </authorList>
    </citation>
    <scope>NUCLEOTIDE SEQUENCE</scope>
    <source>
        <strain evidence="1">G3</strain>
    </source>
</reference>
<dbReference type="RefSeq" id="XP_001318955.1">
    <property type="nucleotide sequence ID" value="XM_001318920.1"/>
</dbReference>
<protein>
    <submittedName>
        <fullName evidence="1">Uncharacterized protein</fullName>
    </submittedName>
</protein>